<feature type="region of interest" description="Disordered" evidence="1">
    <location>
        <begin position="63"/>
        <end position="93"/>
    </location>
</feature>
<reference evidence="2 3" key="1">
    <citation type="submission" date="2021-01" db="EMBL/GenBank/DDBJ databases">
        <title>Listeria ivanovii strains from Norway.</title>
        <authorList>
            <person name="Fagerlund A."/>
        </authorList>
    </citation>
    <scope>NUCLEOTIDE SEQUENCE [LARGE SCALE GENOMIC DNA]</scope>
    <source>
        <strain evidence="2 3">MF6989</strain>
    </source>
</reference>
<proteinExistence type="predicted"/>
<dbReference type="EMBL" id="JAENOF010000018">
    <property type="protein sequence ID" value="MBK1962928.1"/>
    <property type="molecule type" value="Genomic_DNA"/>
</dbReference>
<keyword evidence="3" id="KW-1185">Reference proteome</keyword>
<dbReference type="RefSeq" id="WP_200289168.1">
    <property type="nucleotide sequence ID" value="NZ_JAENOF010000018.1"/>
</dbReference>
<dbReference type="Proteomes" id="UP000633035">
    <property type="component" value="Unassembled WGS sequence"/>
</dbReference>
<sequence>MESISKSEKSKVTTMFNLLAEANGEDPNDWLHRLKLNELVHHHVDENSKPLLLRMVELQKENNKLRERKEDKLNGRDKQDKSIAIPESEHMQK</sequence>
<evidence type="ECO:0000256" key="1">
    <source>
        <dbReference type="SAM" id="MobiDB-lite"/>
    </source>
</evidence>
<protein>
    <submittedName>
        <fullName evidence="2">Uncharacterized protein</fullName>
    </submittedName>
</protein>
<evidence type="ECO:0000313" key="2">
    <source>
        <dbReference type="EMBL" id="MBK1962928.1"/>
    </source>
</evidence>
<organism evidence="2 3">
    <name type="scientific">Listeria ivanovii subsp. londoniensis</name>
    <dbReference type="NCBI Taxonomy" id="202752"/>
    <lineage>
        <taxon>Bacteria</taxon>
        <taxon>Bacillati</taxon>
        <taxon>Bacillota</taxon>
        <taxon>Bacilli</taxon>
        <taxon>Bacillales</taxon>
        <taxon>Listeriaceae</taxon>
        <taxon>Listeria</taxon>
    </lineage>
</organism>
<name>A0ABS1G7V5_LISIV</name>
<gene>
    <name evidence="2" type="ORF">JI642_12550</name>
</gene>
<comment type="caution">
    <text evidence="2">The sequence shown here is derived from an EMBL/GenBank/DDBJ whole genome shotgun (WGS) entry which is preliminary data.</text>
</comment>
<accession>A0ABS1G7V5</accession>
<evidence type="ECO:0000313" key="3">
    <source>
        <dbReference type="Proteomes" id="UP000633035"/>
    </source>
</evidence>